<dbReference type="EMBL" id="JBHSLV010000066">
    <property type="protein sequence ID" value="MFC5396085.1"/>
    <property type="molecule type" value="Genomic_DNA"/>
</dbReference>
<name>A0ABW0HG52_9HYPH</name>
<proteinExistence type="predicted"/>
<accession>A0ABW0HG52</accession>
<protein>
    <submittedName>
        <fullName evidence="1">DUF2336 domain-containing protein</fullName>
    </submittedName>
</protein>
<comment type="caution">
    <text evidence="1">The sequence shown here is derived from an EMBL/GenBank/DDBJ whole genome shotgun (WGS) entry which is preliminary data.</text>
</comment>
<dbReference type="InterPro" id="IPR014598">
    <property type="entry name" value="UCP035865"/>
</dbReference>
<evidence type="ECO:0000313" key="2">
    <source>
        <dbReference type="Proteomes" id="UP001596104"/>
    </source>
</evidence>
<sequence>MIVRRFLLWARTAPAEARAQGAAALAGAYLRSAMSPEDKREAETALISLVADPSPLVRRALAEEFAAAPQAPRNLVLGLIAEQTDVAALLLAQSPVLTEADLVDAAAIGDGLAQRAIAQRPWLSPGICAALAEVGSEEALVALLANPTADIPDFSLERIFEREGEAGAVREAMLVRDDLPTGLRQAIAAKVSDALAAFVSGCGWLTEERSARLARESTERVAVALAAGGAASDAPAIVDCLRENGRLTPGVILRSLLSGEPALAEAAFAALSDLPLQRVRALLWDRRGAGLKALYRKAAMPEALLPAFAAAVEALKQAGPGERRGGGIDRDLLAEVLIACDGLEGPGANALMALLRRLDAEAARDEARLLADSLADDAALALLVEADPNFLIELDLGDLRDAA</sequence>
<dbReference type="Pfam" id="PF10098">
    <property type="entry name" value="DUF2336"/>
    <property type="match status" value="1"/>
</dbReference>
<dbReference type="PIRSF" id="PIRSF035865">
    <property type="entry name" value="UCP035865"/>
    <property type="match status" value="1"/>
</dbReference>
<gene>
    <name evidence="1" type="ORF">ACFPPC_25935</name>
</gene>
<reference evidence="2" key="1">
    <citation type="journal article" date="2019" name="Int. J. Syst. Evol. Microbiol.">
        <title>The Global Catalogue of Microorganisms (GCM) 10K type strain sequencing project: providing services to taxonomists for standard genome sequencing and annotation.</title>
        <authorList>
            <consortium name="The Broad Institute Genomics Platform"/>
            <consortium name="The Broad Institute Genome Sequencing Center for Infectious Disease"/>
            <person name="Wu L."/>
            <person name="Ma J."/>
        </authorList>
    </citation>
    <scope>NUCLEOTIDE SEQUENCE [LARGE SCALE GENOMIC DNA]</scope>
    <source>
        <strain evidence="2">CGMCC 1.16326</strain>
    </source>
</reference>
<dbReference type="RefSeq" id="WP_377012363.1">
    <property type="nucleotide sequence ID" value="NZ_JBHSLV010000066.1"/>
</dbReference>
<organism evidence="1 2">
    <name type="scientific">Bosea vestrisii</name>
    <dbReference type="NCBI Taxonomy" id="151416"/>
    <lineage>
        <taxon>Bacteria</taxon>
        <taxon>Pseudomonadati</taxon>
        <taxon>Pseudomonadota</taxon>
        <taxon>Alphaproteobacteria</taxon>
        <taxon>Hyphomicrobiales</taxon>
        <taxon>Boseaceae</taxon>
        <taxon>Bosea</taxon>
    </lineage>
</organism>
<dbReference type="Proteomes" id="UP001596104">
    <property type="component" value="Unassembled WGS sequence"/>
</dbReference>
<dbReference type="InterPro" id="IPR019285">
    <property type="entry name" value="DUF2336"/>
</dbReference>
<keyword evidence="2" id="KW-1185">Reference proteome</keyword>
<evidence type="ECO:0000313" key="1">
    <source>
        <dbReference type="EMBL" id="MFC5396085.1"/>
    </source>
</evidence>